<evidence type="ECO:0000313" key="4">
    <source>
        <dbReference type="EMBL" id="AVO23139.1"/>
    </source>
</evidence>
<keyword evidence="1" id="KW-0235">DNA replication</keyword>
<dbReference type="Gene3D" id="1.10.150.20">
    <property type="entry name" value="5' to 3' exonuclease, C-terminal subdomain"/>
    <property type="match status" value="1"/>
</dbReference>
<reference evidence="4" key="1">
    <citation type="submission" date="2018-02" db="EMBL/GenBank/DDBJ databases">
        <authorList>
            <person name="Miller M."/>
            <person name="Deiulio A."/>
            <person name="Douthitt C."/>
            <person name="McMahon J."/>
            <person name="Holland C."/>
            <person name="Wiersma-Koch H."/>
            <person name="Turechek W."/>
            <person name="D'Elia T."/>
        </authorList>
    </citation>
    <scope>NUCLEOTIDE SEQUENCE [LARGE SCALE GENOMIC DNA]</scope>
</reference>
<evidence type="ECO:0000256" key="1">
    <source>
        <dbReference type="ARBA" id="ARBA00022705"/>
    </source>
</evidence>
<dbReference type="EMBL" id="MG983743">
    <property type="protein sequence ID" value="AVO23139.1"/>
    <property type="molecule type" value="Genomic_DNA"/>
</dbReference>
<keyword evidence="5" id="KW-1185">Reference proteome</keyword>
<dbReference type="PRINTS" id="PR00868">
    <property type="entry name" value="DNAPOLI"/>
</dbReference>
<dbReference type="InterPro" id="IPR012337">
    <property type="entry name" value="RNaseH-like_sf"/>
</dbReference>
<dbReference type="GO" id="GO:0003887">
    <property type="term" value="F:DNA-directed DNA polymerase activity"/>
    <property type="evidence" value="ECO:0007669"/>
    <property type="project" value="InterPro"/>
</dbReference>
<dbReference type="GO" id="GO:0006261">
    <property type="term" value="P:DNA-templated DNA replication"/>
    <property type="evidence" value="ECO:0007669"/>
    <property type="project" value="InterPro"/>
</dbReference>
<dbReference type="SUPFAM" id="SSF56672">
    <property type="entry name" value="DNA/RNA polymerases"/>
    <property type="match status" value="1"/>
</dbReference>
<dbReference type="SUPFAM" id="SSF53098">
    <property type="entry name" value="Ribonuclease H-like"/>
    <property type="match status" value="1"/>
</dbReference>
<sequence>MRYLTFQQHTSGYPVCFLVPTIDKEAIRREYITPFNLKEEEVLVLTSHHSTEKKKTPAAEMKEYIQTMLAEVLNDNNVQYIVVNDSEYFKVLTKSQSSEASLGYVVDCVFGPWKVVYVPSFKAVFYDPSKIRHKIAMGMRALVDHRSSDYIAPGSDIIEFEHYPESYEDIKFALEKLLEMDCDLTADIEAFDLKHDKAGIGTISFAWNQHEGIAFLVDWKELTTQGPIFGINARNDPVRRLLADFFKKFQKTGHKMIWHNIAFDAYVLVYQLFMEHLIDTAGLLDGLEIMLTNWHDTKLITYLATNSCSGNKLGLKEQALEYSGNYAVESIKDITRIPKQKLLRYNLVDSLSTWFVFNKWYQKMIDDDQLDIYENLFQPSIVDIVQMQLTGLPVNMKTVQKVKVILEADELKAREQINSTKVIQQYNYRRLEAYVERKNKEWKKKRTTIVETLEESKTNETIREKITFNPDSPNQLQDLLFNMLGLPVIELTKTKQPATGAKTIKALLNHTKDPDVLEFLSGLLDFSSVNKILTSFIPALLNASEGPDGWHYLFGNFNLGGTVSGRLSSSNPNLQNLPANSKYAKYIKMCIEAPPGWLFCGLDFASLEDRISALTTKDPEKLKVYTDGYDGHAMRAFAYWGDQMPGVINTVEGINALADKKHPYFYLRQASKAPTFALTYAGTFKTLMKNCGFSEEEAKKIEANFKKLYQVSIQWVSQKLDDASRNGYITAAFGLRVRTPLLAQVIRGNSRTPHEAEAEGRTAGNALGQSWCLLNSRAWKEFMGKVRESQYRLDIRPCAQIHDAGYALIREDLGAVAYANKHLVKAVQWQDHPDIWHDQVKLGGELGIFYPNWTTEITIANGANEEEIYSTVNKALAA</sequence>
<dbReference type="InterPro" id="IPR036397">
    <property type="entry name" value="RNaseH_sf"/>
</dbReference>
<dbReference type="GO" id="GO:0006302">
    <property type="term" value="P:double-strand break repair"/>
    <property type="evidence" value="ECO:0007669"/>
    <property type="project" value="TreeGrafter"/>
</dbReference>
<dbReference type="SMART" id="SM00482">
    <property type="entry name" value="POLAc"/>
    <property type="match status" value="1"/>
</dbReference>
<feature type="domain" description="DNA-directed DNA polymerase family A palm" evidence="3">
    <location>
        <begin position="584"/>
        <end position="813"/>
    </location>
</feature>
<evidence type="ECO:0000313" key="5">
    <source>
        <dbReference type="Proteomes" id="UP000241502"/>
    </source>
</evidence>
<dbReference type="Gene3D" id="1.20.1060.10">
    <property type="entry name" value="Taq DNA Polymerase, Chain T, domain 4"/>
    <property type="match status" value="1"/>
</dbReference>
<dbReference type="PANTHER" id="PTHR10133">
    <property type="entry name" value="DNA POLYMERASE I"/>
    <property type="match status" value="1"/>
</dbReference>
<proteinExistence type="predicted"/>
<dbReference type="Pfam" id="PF00476">
    <property type="entry name" value="DNA_pol_A"/>
    <property type="match status" value="1"/>
</dbReference>
<dbReference type="InterPro" id="IPR002298">
    <property type="entry name" value="DNA_polymerase_A"/>
</dbReference>
<keyword evidence="2" id="KW-1194">Viral DNA replication</keyword>
<name>A0A2P1JUX4_9CAUD</name>
<dbReference type="PANTHER" id="PTHR10133:SF27">
    <property type="entry name" value="DNA POLYMERASE NU"/>
    <property type="match status" value="1"/>
</dbReference>
<evidence type="ECO:0000256" key="2">
    <source>
        <dbReference type="ARBA" id="ARBA00023109"/>
    </source>
</evidence>
<dbReference type="InterPro" id="IPR043502">
    <property type="entry name" value="DNA/RNA_pol_sf"/>
</dbReference>
<dbReference type="InterPro" id="IPR001098">
    <property type="entry name" value="DNA-dir_DNA_pol_A_palm_dom"/>
</dbReference>
<protein>
    <submittedName>
        <fullName evidence="4">DNA polymerase I</fullName>
    </submittedName>
</protein>
<dbReference type="Proteomes" id="UP000241502">
    <property type="component" value="Segment"/>
</dbReference>
<dbReference type="Gene3D" id="3.30.70.370">
    <property type="match status" value="1"/>
</dbReference>
<dbReference type="GO" id="GO:0003677">
    <property type="term" value="F:DNA binding"/>
    <property type="evidence" value="ECO:0007669"/>
    <property type="project" value="InterPro"/>
</dbReference>
<dbReference type="Gene3D" id="3.30.420.10">
    <property type="entry name" value="Ribonuclease H-like superfamily/Ribonuclease H"/>
    <property type="match status" value="1"/>
</dbReference>
<evidence type="ECO:0000259" key="3">
    <source>
        <dbReference type="SMART" id="SM00482"/>
    </source>
</evidence>
<organism evidence="4 5">
    <name type="scientific">Xanthomonas phage RiverRider</name>
    <dbReference type="NCBI Taxonomy" id="2108116"/>
    <lineage>
        <taxon>Viruses</taxon>
        <taxon>Duplodnaviria</taxon>
        <taxon>Heunggongvirae</taxon>
        <taxon>Uroviricota</taxon>
        <taxon>Caudoviricetes</taxon>
        <taxon>Schitoviridae</taxon>
        <taxon>Riverridervirus</taxon>
        <taxon>Riverridervirus riverrider</taxon>
    </lineage>
</organism>
<gene>
    <name evidence="4" type="ORF">RIVERRIDER_58</name>
</gene>
<dbReference type="GO" id="GO:0039693">
    <property type="term" value="P:viral DNA genome replication"/>
    <property type="evidence" value="ECO:0007669"/>
    <property type="project" value="UniProtKB-KW"/>
</dbReference>
<accession>A0A2P1JUX4</accession>